<sequence>MRLFLAATLYLAAAPAIAGIAEVIDSHALPGTAAFTEAAGALDRAASRDCTAESLRPAYHDAFDAWLGIAHLSLGPLEEQGRGLAIGFWPDARGLVGRTVAGLVADQDPVVADPKGFAEVSVAGRGLFALERLLFDAAYAGYGADSYTCRLARAIAADLARMAHEVDAAWRTEFAETLQSAGAEGNSRFLSAREADQALYTALASGLAFVAQQRLGRPMGSFDAPKPQVAEARRAGRSLRNVILSLEALRGLARALSDQPIPETDAAFAQALETAEALDDPVLAGVANPTGRIRVEALQTQVAAIARAAAAEIAPALGVSVGFNSADGD</sequence>
<dbReference type="AlphaFoldDB" id="A0A2M8IYS3"/>
<gene>
    <name evidence="5" type="ORF">CVM52_15995</name>
</gene>
<dbReference type="InterPro" id="IPR034984">
    <property type="entry name" value="Imelysin-like_IPPA"/>
</dbReference>
<dbReference type="Proteomes" id="UP000231553">
    <property type="component" value="Unassembled WGS sequence"/>
</dbReference>
<comment type="caution">
    <text evidence="5">The sequence shown here is derived from an EMBL/GenBank/DDBJ whole genome shotgun (WGS) entry which is preliminary data.</text>
</comment>
<evidence type="ECO:0000256" key="1">
    <source>
        <dbReference type="ARBA" id="ARBA00004196"/>
    </source>
</evidence>
<evidence type="ECO:0000259" key="4">
    <source>
        <dbReference type="Pfam" id="PF09375"/>
    </source>
</evidence>
<accession>A0A2M8IYS3</accession>
<protein>
    <submittedName>
        <fullName evidence="5">Signal peptidase</fullName>
    </submittedName>
</protein>
<keyword evidence="6" id="KW-1185">Reference proteome</keyword>
<evidence type="ECO:0000313" key="5">
    <source>
        <dbReference type="EMBL" id="PJE35685.1"/>
    </source>
</evidence>
<dbReference type="CDD" id="cd14659">
    <property type="entry name" value="Imelysin-like_IPPA"/>
    <property type="match status" value="1"/>
</dbReference>
<evidence type="ECO:0000256" key="2">
    <source>
        <dbReference type="ARBA" id="ARBA00022729"/>
    </source>
</evidence>
<dbReference type="GO" id="GO:0030313">
    <property type="term" value="C:cell envelope"/>
    <property type="evidence" value="ECO:0007669"/>
    <property type="project" value="UniProtKB-SubCell"/>
</dbReference>
<comment type="subcellular location">
    <subcellularLocation>
        <location evidence="1">Cell envelope</location>
    </subcellularLocation>
</comment>
<feature type="chain" id="PRO_5014935167" evidence="3">
    <location>
        <begin position="19"/>
        <end position="329"/>
    </location>
</feature>
<dbReference type="RefSeq" id="WP_100163481.1">
    <property type="nucleotide sequence ID" value="NZ_PGTB01000077.1"/>
</dbReference>
<dbReference type="InterPro" id="IPR018976">
    <property type="entry name" value="Imelysin-like"/>
</dbReference>
<reference evidence="5 6" key="1">
    <citation type="journal article" date="2018" name="Int. J. Syst. Evol. Microbiol.">
        <title>Pseudooceanicola lipolyticus sp. nov., a marine alphaproteobacterium, reclassification of Oceanicola flagellatus as Pseudooceanicola flagellatus comb. nov. and emended description of the genus Pseudooceanicola.</title>
        <authorList>
            <person name="Huang M.-M."/>
            <person name="Guo L.-L."/>
            <person name="Wu Y.-H."/>
            <person name="Lai Q.-L."/>
            <person name="Shao Z.-Z."/>
            <person name="Wang C.-S."/>
            <person name="Wu M."/>
            <person name="Xu X.-W."/>
        </authorList>
    </citation>
    <scope>NUCLEOTIDE SEQUENCE [LARGE SCALE GENOMIC DNA]</scope>
    <source>
        <strain evidence="5 6">157</strain>
    </source>
</reference>
<dbReference type="OrthoDB" id="5729110at2"/>
<organism evidence="5 6">
    <name type="scientific">Pseudooceanicola lipolyticus</name>
    <dbReference type="NCBI Taxonomy" id="2029104"/>
    <lineage>
        <taxon>Bacteria</taxon>
        <taxon>Pseudomonadati</taxon>
        <taxon>Pseudomonadota</taxon>
        <taxon>Alphaproteobacteria</taxon>
        <taxon>Rhodobacterales</taxon>
        <taxon>Paracoccaceae</taxon>
        <taxon>Pseudooceanicola</taxon>
    </lineage>
</organism>
<evidence type="ECO:0000256" key="3">
    <source>
        <dbReference type="SAM" id="SignalP"/>
    </source>
</evidence>
<feature type="domain" description="Imelysin-like" evidence="4">
    <location>
        <begin position="29"/>
        <end position="306"/>
    </location>
</feature>
<dbReference type="Gene3D" id="1.20.1420.20">
    <property type="entry name" value="M75 peptidase, HXXE motif"/>
    <property type="match status" value="1"/>
</dbReference>
<dbReference type="Pfam" id="PF09375">
    <property type="entry name" value="Peptidase_M75"/>
    <property type="match status" value="1"/>
</dbReference>
<feature type="signal peptide" evidence="3">
    <location>
        <begin position="1"/>
        <end position="18"/>
    </location>
</feature>
<dbReference type="InterPro" id="IPR038352">
    <property type="entry name" value="Imelysin_sf"/>
</dbReference>
<proteinExistence type="predicted"/>
<name>A0A2M8IYS3_9RHOB</name>
<evidence type="ECO:0000313" key="6">
    <source>
        <dbReference type="Proteomes" id="UP000231553"/>
    </source>
</evidence>
<keyword evidence="2 3" id="KW-0732">Signal</keyword>
<dbReference type="EMBL" id="PGTB01000077">
    <property type="protein sequence ID" value="PJE35685.1"/>
    <property type="molecule type" value="Genomic_DNA"/>
</dbReference>